<feature type="compositionally biased region" description="Polar residues" evidence="1">
    <location>
        <begin position="120"/>
        <end position="129"/>
    </location>
</feature>
<proteinExistence type="predicted"/>
<sequence length="138" mass="15421">MPGHGAVQYVETQPDGRHAGGLYWGREIPWLHPHVTAWPVTRWDGRARDQRNRCPPHSRRERDCKKKRGMFSKRAFARSPMRQATDLCLLGDSRTAQVRRMTAAVQGSVAPKTASVVGSHGSQEPTNGSRGDRHINSS</sequence>
<dbReference type="EMBL" id="HBJA01081573">
    <property type="protein sequence ID" value="CAE0817341.1"/>
    <property type="molecule type" value="Transcribed_RNA"/>
</dbReference>
<organism evidence="2">
    <name type="scientific">Eutreptiella gymnastica</name>
    <dbReference type="NCBI Taxonomy" id="73025"/>
    <lineage>
        <taxon>Eukaryota</taxon>
        <taxon>Discoba</taxon>
        <taxon>Euglenozoa</taxon>
        <taxon>Euglenida</taxon>
        <taxon>Spirocuta</taxon>
        <taxon>Euglenophyceae</taxon>
        <taxon>Eutreptiales</taxon>
        <taxon>Eutreptiaceae</taxon>
        <taxon>Eutreptiella</taxon>
    </lineage>
</organism>
<name>A0A7S4FWC4_9EUGL</name>
<gene>
    <name evidence="2" type="ORF">EGYM00163_LOCUS28506</name>
</gene>
<protein>
    <submittedName>
        <fullName evidence="2">Uncharacterized protein</fullName>
    </submittedName>
</protein>
<evidence type="ECO:0000313" key="2">
    <source>
        <dbReference type="EMBL" id="CAE0817341.1"/>
    </source>
</evidence>
<feature type="region of interest" description="Disordered" evidence="1">
    <location>
        <begin position="104"/>
        <end position="138"/>
    </location>
</feature>
<reference evidence="2" key="1">
    <citation type="submission" date="2021-01" db="EMBL/GenBank/DDBJ databases">
        <authorList>
            <person name="Corre E."/>
            <person name="Pelletier E."/>
            <person name="Niang G."/>
            <person name="Scheremetjew M."/>
            <person name="Finn R."/>
            <person name="Kale V."/>
            <person name="Holt S."/>
            <person name="Cochrane G."/>
            <person name="Meng A."/>
            <person name="Brown T."/>
            <person name="Cohen L."/>
        </authorList>
    </citation>
    <scope>NUCLEOTIDE SEQUENCE</scope>
    <source>
        <strain evidence="2">CCMP1594</strain>
    </source>
</reference>
<dbReference type="AlphaFoldDB" id="A0A7S4FWC4"/>
<evidence type="ECO:0000256" key="1">
    <source>
        <dbReference type="SAM" id="MobiDB-lite"/>
    </source>
</evidence>
<accession>A0A7S4FWC4</accession>